<dbReference type="InterPro" id="IPR006797">
    <property type="entry name" value="PRELI/MSF1_dom"/>
</dbReference>
<dbReference type="Pfam" id="PF04707">
    <property type="entry name" value="PRELI"/>
    <property type="match status" value="1"/>
</dbReference>
<dbReference type="AlphaFoldDB" id="A0A8C5Z554"/>
<dbReference type="InterPro" id="IPR037365">
    <property type="entry name" value="Slowmo/Ups"/>
</dbReference>
<proteinExistence type="predicted"/>
<dbReference type="GO" id="GO:0005758">
    <property type="term" value="C:mitochondrial intermembrane space"/>
    <property type="evidence" value="ECO:0007669"/>
    <property type="project" value="InterPro"/>
</dbReference>
<feature type="domain" description="PRELI/MSF1" evidence="1">
    <location>
        <begin position="21"/>
        <end position="109"/>
    </location>
</feature>
<evidence type="ECO:0000313" key="2">
    <source>
        <dbReference type="Ensembl" id="ENSMMMP00000009619.1"/>
    </source>
</evidence>
<evidence type="ECO:0000313" key="3">
    <source>
        <dbReference type="Proteomes" id="UP000694407"/>
    </source>
</evidence>
<keyword evidence="3" id="KW-1185">Reference proteome</keyword>
<dbReference type="PROSITE" id="PS50904">
    <property type="entry name" value="PRELI_MSF1"/>
    <property type="match status" value="1"/>
</dbReference>
<sequence length="109" mass="12391">MPQCLIVPQHIWNRDWDAGTIELWTLEHIFDPWKTVSTAAMQKYPNHMNLNVVGTDVLDRHTDPSGKLCSHRLLSTESGLPLTLKSLIGAARTKSYLQEHSVVDPIFEQ</sequence>
<evidence type="ECO:0000259" key="1">
    <source>
        <dbReference type="PROSITE" id="PS50904"/>
    </source>
</evidence>
<reference evidence="2" key="2">
    <citation type="submission" date="2025-09" db="UniProtKB">
        <authorList>
            <consortium name="Ensembl"/>
        </authorList>
    </citation>
    <scope>IDENTIFICATION</scope>
</reference>
<organism evidence="2 3">
    <name type="scientific">Marmota marmota marmota</name>
    <name type="common">Alpine marmot</name>
    <dbReference type="NCBI Taxonomy" id="9994"/>
    <lineage>
        <taxon>Eukaryota</taxon>
        <taxon>Metazoa</taxon>
        <taxon>Chordata</taxon>
        <taxon>Craniata</taxon>
        <taxon>Vertebrata</taxon>
        <taxon>Euteleostomi</taxon>
        <taxon>Mammalia</taxon>
        <taxon>Eutheria</taxon>
        <taxon>Euarchontoglires</taxon>
        <taxon>Glires</taxon>
        <taxon>Rodentia</taxon>
        <taxon>Sciuromorpha</taxon>
        <taxon>Sciuridae</taxon>
        <taxon>Xerinae</taxon>
        <taxon>Marmotini</taxon>
        <taxon>Marmota</taxon>
    </lineage>
</organism>
<protein>
    <recommendedName>
        <fullName evidence="1">PRELI/MSF1 domain-containing protein</fullName>
    </recommendedName>
</protein>
<dbReference type="Ensembl" id="ENSMMMT00000010967.1">
    <property type="protein sequence ID" value="ENSMMMP00000009619.1"/>
    <property type="gene ID" value="ENSMMMG00000008583.1"/>
</dbReference>
<dbReference type="Proteomes" id="UP000694407">
    <property type="component" value="Unplaced"/>
</dbReference>
<dbReference type="PANTHER" id="PTHR11158">
    <property type="entry name" value="MSF1/PX19 RELATED"/>
    <property type="match status" value="1"/>
</dbReference>
<reference evidence="2" key="1">
    <citation type="submission" date="2025-08" db="UniProtKB">
        <authorList>
            <consortium name="Ensembl"/>
        </authorList>
    </citation>
    <scope>IDENTIFICATION</scope>
</reference>
<dbReference type="GeneTree" id="ENSGT00950000182810"/>
<name>A0A8C5Z554_MARMA</name>
<accession>A0A8C5Z554</accession>